<protein>
    <submittedName>
        <fullName evidence="1">Uncharacterized protein</fullName>
    </submittedName>
</protein>
<evidence type="ECO:0000313" key="2">
    <source>
        <dbReference type="Proteomes" id="UP000765509"/>
    </source>
</evidence>
<reference evidence="1" key="1">
    <citation type="submission" date="2021-03" db="EMBL/GenBank/DDBJ databases">
        <title>Draft genome sequence of rust myrtle Austropuccinia psidii MF-1, a brazilian biotype.</title>
        <authorList>
            <person name="Quecine M.C."/>
            <person name="Pachon D.M.R."/>
            <person name="Bonatelli M.L."/>
            <person name="Correr F.H."/>
            <person name="Franceschini L.M."/>
            <person name="Leite T.F."/>
            <person name="Margarido G.R.A."/>
            <person name="Almeida C.A."/>
            <person name="Ferrarezi J.A."/>
            <person name="Labate C.A."/>
        </authorList>
    </citation>
    <scope>NUCLEOTIDE SEQUENCE</scope>
    <source>
        <strain evidence="1">MF-1</strain>
    </source>
</reference>
<comment type="caution">
    <text evidence="1">The sequence shown here is derived from an EMBL/GenBank/DDBJ whole genome shotgun (WGS) entry which is preliminary data.</text>
</comment>
<dbReference type="Proteomes" id="UP000765509">
    <property type="component" value="Unassembled WGS sequence"/>
</dbReference>
<proteinExistence type="predicted"/>
<dbReference type="AlphaFoldDB" id="A0A9Q3C768"/>
<gene>
    <name evidence="1" type="ORF">O181_019489</name>
</gene>
<sequence>MIQNLEDIIKRFFAYGLDLKDSDGFTHYWCTLIPNLELAYKTAIHSSAEKTPALLRKGLSPRLPYDTLKKDLVDIHPTESSFKILLDKARHPSNRFMQDSFIYSKERWEKFISHLSLK</sequence>
<accession>A0A9Q3C768</accession>
<name>A0A9Q3C768_9BASI</name>
<evidence type="ECO:0000313" key="1">
    <source>
        <dbReference type="EMBL" id="MBW0479774.1"/>
    </source>
</evidence>
<keyword evidence="2" id="KW-1185">Reference proteome</keyword>
<dbReference type="EMBL" id="AVOT02005710">
    <property type="protein sequence ID" value="MBW0479774.1"/>
    <property type="molecule type" value="Genomic_DNA"/>
</dbReference>
<organism evidence="1 2">
    <name type="scientific">Austropuccinia psidii MF-1</name>
    <dbReference type="NCBI Taxonomy" id="1389203"/>
    <lineage>
        <taxon>Eukaryota</taxon>
        <taxon>Fungi</taxon>
        <taxon>Dikarya</taxon>
        <taxon>Basidiomycota</taxon>
        <taxon>Pucciniomycotina</taxon>
        <taxon>Pucciniomycetes</taxon>
        <taxon>Pucciniales</taxon>
        <taxon>Sphaerophragmiaceae</taxon>
        <taxon>Austropuccinia</taxon>
    </lineage>
</organism>